<dbReference type="AlphaFoldDB" id="A0A134AHR9"/>
<proteinExistence type="predicted"/>
<keyword evidence="2" id="KW-1185">Reference proteome</keyword>
<accession>A0A134AHR9</accession>
<dbReference type="PATRIC" id="fig|755172.3.peg.438"/>
<gene>
    <name evidence="1" type="ORF">HMPREF1863_00457</name>
</gene>
<evidence type="ECO:0000313" key="2">
    <source>
        <dbReference type="Proteomes" id="UP000070442"/>
    </source>
</evidence>
<dbReference type="Proteomes" id="UP000070442">
    <property type="component" value="Unassembled WGS sequence"/>
</dbReference>
<protein>
    <submittedName>
        <fullName evidence="1">Uncharacterized protein</fullName>
    </submittedName>
</protein>
<sequence length="64" mass="7639">MGRAGKRKTRPLPLSPFSLPRDMVFGLCKTDSKTIILREYRFYFFLFSPLSRKGIMYLAFFRRL</sequence>
<name>A0A134AHR9_9FIRM</name>
<evidence type="ECO:0000313" key="1">
    <source>
        <dbReference type="EMBL" id="KXB67273.1"/>
    </source>
</evidence>
<comment type="caution">
    <text evidence="1">The sequence shown here is derived from an EMBL/GenBank/DDBJ whole genome shotgun (WGS) entry which is preliminary data.</text>
</comment>
<reference evidence="2" key="1">
    <citation type="submission" date="2016-01" db="EMBL/GenBank/DDBJ databases">
        <authorList>
            <person name="Mitreva M."/>
            <person name="Pepin K.H."/>
            <person name="Mihindukulasuriya K.A."/>
            <person name="Fulton R."/>
            <person name="Fronick C."/>
            <person name="O'Laughlin M."/>
            <person name="Miner T."/>
            <person name="Herter B."/>
            <person name="Rosa B.A."/>
            <person name="Cordes M."/>
            <person name="Tomlinson C."/>
            <person name="Wollam A."/>
            <person name="Palsikar V.B."/>
            <person name="Mardis E.R."/>
            <person name="Wilson R.K."/>
        </authorList>
    </citation>
    <scope>NUCLEOTIDE SEQUENCE [LARGE SCALE GENOMIC DNA]</scope>
    <source>
        <strain evidence="2">DNF00729</strain>
    </source>
</reference>
<dbReference type="EMBL" id="LSDG01000019">
    <property type="protein sequence ID" value="KXB67273.1"/>
    <property type="molecule type" value="Genomic_DNA"/>
</dbReference>
<organism evidence="1 2">
    <name type="scientific">Aedoeadaptatus coxii</name>
    <dbReference type="NCBI Taxonomy" id="755172"/>
    <lineage>
        <taxon>Bacteria</taxon>
        <taxon>Bacillati</taxon>
        <taxon>Bacillota</taxon>
        <taxon>Tissierellia</taxon>
        <taxon>Tissierellales</taxon>
        <taxon>Peptoniphilaceae</taxon>
        <taxon>Aedoeadaptatus</taxon>
    </lineage>
</organism>